<keyword evidence="1" id="KW-0472">Membrane</keyword>
<comment type="caution">
    <text evidence="2">The sequence shown here is derived from an EMBL/GenBank/DDBJ whole genome shotgun (WGS) entry which is preliminary data.</text>
</comment>
<dbReference type="EMBL" id="JAAGPU010000001">
    <property type="protein sequence ID" value="NEU03616.1"/>
    <property type="molecule type" value="Genomic_DNA"/>
</dbReference>
<keyword evidence="1" id="KW-0812">Transmembrane</keyword>
<proteinExistence type="predicted"/>
<evidence type="ECO:0000313" key="2">
    <source>
        <dbReference type="EMBL" id="NEU03616.1"/>
    </source>
</evidence>
<dbReference type="Proteomes" id="UP000481872">
    <property type="component" value="Unassembled WGS sequence"/>
</dbReference>
<keyword evidence="1" id="KW-1133">Transmembrane helix</keyword>
<evidence type="ECO:0000313" key="3">
    <source>
        <dbReference type="Proteomes" id="UP000481872"/>
    </source>
</evidence>
<feature type="transmembrane region" description="Helical" evidence="1">
    <location>
        <begin position="7"/>
        <end position="28"/>
    </location>
</feature>
<organism evidence="2 3">
    <name type="scientific">Clostridium senegalense</name>
    <dbReference type="NCBI Taxonomy" id="1465809"/>
    <lineage>
        <taxon>Bacteria</taxon>
        <taxon>Bacillati</taxon>
        <taxon>Bacillota</taxon>
        <taxon>Clostridia</taxon>
        <taxon>Eubacteriales</taxon>
        <taxon>Clostridiaceae</taxon>
        <taxon>Clostridium</taxon>
    </lineage>
</organism>
<dbReference type="AlphaFoldDB" id="A0A6M0GYF6"/>
<accession>A0A6M0GYF6</accession>
<reference evidence="2 3" key="1">
    <citation type="submission" date="2020-02" db="EMBL/GenBank/DDBJ databases">
        <title>Genome assembly of a novel Clostridium senegalense strain.</title>
        <authorList>
            <person name="Gupta T.B."/>
            <person name="Jauregui R."/>
            <person name="Maclean P."/>
            <person name="Nawarathana A."/>
            <person name="Brightwell G."/>
        </authorList>
    </citation>
    <scope>NUCLEOTIDE SEQUENCE [LARGE SCALE GENOMIC DNA]</scope>
    <source>
        <strain evidence="2 3">AGRFS4</strain>
    </source>
</reference>
<feature type="transmembrane region" description="Helical" evidence="1">
    <location>
        <begin position="34"/>
        <end position="53"/>
    </location>
</feature>
<gene>
    <name evidence="2" type="ORF">G3M99_01840</name>
</gene>
<evidence type="ECO:0000256" key="1">
    <source>
        <dbReference type="SAM" id="Phobius"/>
    </source>
</evidence>
<name>A0A6M0GYF6_9CLOT</name>
<keyword evidence="3" id="KW-1185">Reference proteome</keyword>
<dbReference type="RefSeq" id="WP_199868918.1">
    <property type="nucleotide sequence ID" value="NZ_JAAGPU010000001.1"/>
</dbReference>
<protein>
    <submittedName>
        <fullName evidence="2">Uncharacterized protein</fullName>
    </submittedName>
</protein>
<sequence length="59" mass="6507">MLKKVIIALLLSIVVLMVFIYGLGSILAGKNGEIIILTLSIHFTIILCTLIILEKLNKK</sequence>